<dbReference type="EMBL" id="BK002592">
    <property type="protein sequence ID" value="DAA04098.1"/>
    <property type="molecule type" value="Genomic_DNA"/>
</dbReference>
<name>Q6IJX4_DROME</name>
<dbReference type="PROSITE" id="PS51257">
    <property type="entry name" value="PROKAR_LIPOPROTEIN"/>
    <property type="match status" value="1"/>
</dbReference>
<evidence type="ECO:0000313" key="1">
    <source>
        <dbReference type="EMBL" id="DAA04098.1"/>
    </source>
</evidence>
<sequence length="79" mass="9049">MSRRRRSHFPGEWLPPGPQKICKIHNPFCLIISCRLLRKWNVGGYLRLCPVVEVAEGNGKGFYDYGTQRYLLGPESATL</sequence>
<accession>Q6IJX4</accession>
<dbReference type="AlphaFoldDB" id="Q6IJX4"/>
<proteinExistence type="predicted"/>
<protein>
    <submittedName>
        <fullName evidence="1">HDC14020</fullName>
    </submittedName>
</protein>
<reference evidence="1" key="1">
    <citation type="journal article" date="2003" name="Genome Biol.">
        <title>An integrated gene annotation and transcriptional profiling approach towards the full gene content of the Drosophila genome.</title>
        <authorList>
            <person name="Hild M."/>
            <person name="Beckmann B."/>
            <person name="Haas S.A."/>
            <person name="Koch B."/>
            <person name="Solovyev V."/>
            <person name="Busold C."/>
            <person name="Fellenberg K."/>
            <person name="Boutros M."/>
            <person name="Vingron M."/>
            <person name="Sauer F."/>
            <person name="Hoheisel J.D."/>
            <person name="Paro R."/>
        </authorList>
    </citation>
    <scope>NUCLEOTIDE SEQUENCE</scope>
</reference>
<organism evidence="1">
    <name type="scientific">Drosophila melanogaster</name>
    <name type="common">Fruit fly</name>
    <dbReference type="NCBI Taxonomy" id="7227"/>
    <lineage>
        <taxon>Eukaryota</taxon>
        <taxon>Metazoa</taxon>
        <taxon>Ecdysozoa</taxon>
        <taxon>Arthropoda</taxon>
        <taxon>Hexapoda</taxon>
        <taxon>Insecta</taxon>
        <taxon>Pterygota</taxon>
        <taxon>Neoptera</taxon>
        <taxon>Endopterygota</taxon>
        <taxon>Diptera</taxon>
        <taxon>Brachycera</taxon>
        <taxon>Muscomorpha</taxon>
        <taxon>Ephydroidea</taxon>
        <taxon>Drosophilidae</taxon>
        <taxon>Drosophila</taxon>
        <taxon>Sophophora</taxon>
    </lineage>
</organism>
<gene>
    <name evidence="1" type="ORF">HDC14020</name>
</gene>